<dbReference type="Proteomes" id="UP000015104">
    <property type="component" value="Unassembled WGS sequence"/>
</dbReference>
<reference evidence="1" key="2">
    <citation type="submission" date="2015-06" db="UniProtKB">
        <authorList>
            <consortium name="EnsemblMetazoa"/>
        </authorList>
    </citation>
    <scope>IDENTIFICATION</scope>
</reference>
<accession>T1K352</accession>
<evidence type="ECO:0000313" key="1">
    <source>
        <dbReference type="EnsemblMetazoa" id="tetur04g07430.1"/>
    </source>
</evidence>
<organism evidence="1 2">
    <name type="scientific">Tetranychus urticae</name>
    <name type="common">Two-spotted spider mite</name>
    <dbReference type="NCBI Taxonomy" id="32264"/>
    <lineage>
        <taxon>Eukaryota</taxon>
        <taxon>Metazoa</taxon>
        <taxon>Ecdysozoa</taxon>
        <taxon>Arthropoda</taxon>
        <taxon>Chelicerata</taxon>
        <taxon>Arachnida</taxon>
        <taxon>Acari</taxon>
        <taxon>Acariformes</taxon>
        <taxon>Trombidiformes</taxon>
        <taxon>Prostigmata</taxon>
        <taxon>Eleutherengona</taxon>
        <taxon>Raphignathae</taxon>
        <taxon>Tetranychoidea</taxon>
        <taxon>Tetranychidae</taxon>
        <taxon>Tetranychus</taxon>
    </lineage>
</organism>
<proteinExistence type="predicted"/>
<keyword evidence="2" id="KW-1185">Reference proteome</keyword>
<dbReference type="HOGENOM" id="CLU_1706514_0_0_1"/>
<protein>
    <submittedName>
        <fullName evidence="1">Uncharacterized protein</fullName>
    </submittedName>
</protein>
<evidence type="ECO:0000313" key="2">
    <source>
        <dbReference type="Proteomes" id="UP000015104"/>
    </source>
</evidence>
<dbReference type="EMBL" id="CAEY01001374">
    <property type="status" value="NOT_ANNOTATED_CDS"/>
    <property type="molecule type" value="Genomic_DNA"/>
</dbReference>
<name>T1K352_TETUR</name>
<dbReference type="AlphaFoldDB" id="T1K352"/>
<sequence>MPSEGNRLVTVTAICADKPGYFELEFAKYYSNNWGSMLNVHDIDALPRKKLDELKKHVVGKLGKTSGRNTYWRVPCVIRKEVEGLNKYKYDLIPQKHKHPKRKIWANIDLQLARSANPDGSFTIAQDIKDAWFKHFEVILDETTEVNSDETTTN</sequence>
<dbReference type="EnsemblMetazoa" id="tetur04g07430.1">
    <property type="protein sequence ID" value="tetur04g07430.1"/>
    <property type="gene ID" value="tetur04g07430"/>
</dbReference>
<reference evidence="2" key="1">
    <citation type="submission" date="2011-08" db="EMBL/GenBank/DDBJ databases">
        <authorList>
            <person name="Rombauts S."/>
        </authorList>
    </citation>
    <scope>NUCLEOTIDE SEQUENCE</scope>
    <source>
        <strain evidence="2">London</strain>
    </source>
</reference>